<gene>
    <name evidence="1" type="ORF">BRO79_06575</name>
</gene>
<accession>A0A5U6SL29</accession>
<dbReference type="AlphaFoldDB" id="A0A5U6SL29"/>
<reference evidence="1" key="1">
    <citation type="submission" date="2018-07" db="EMBL/GenBank/DDBJ databases">
        <authorList>
            <consortium name="GenomeTrakr network: Whole genome sequencing for foodborne pathogen traceback"/>
        </authorList>
    </citation>
    <scope>NUCLEOTIDE SEQUENCE</scope>
    <source>
        <strain evidence="1">CFSAN056582</strain>
    </source>
</reference>
<dbReference type="EMBL" id="AAGRCI010000004">
    <property type="protein sequence ID" value="EBR0843139.1"/>
    <property type="molecule type" value="Genomic_DNA"/>
</dbReference>
<comment type="caution">
    <text evidence="1">The sequence shown here is derived from an EMBL/GenBank/DDBJ whole genome shotgun (WGS) entry which is preliminary data.</text>
</comment>
<name>A0A5U6SL29_SALER</name>
<sequence>MWNPATDTSIEDAANSANNLCKLLDLMHLCFSKMNRDQTESLLGLALNISSDLSVWMREEEKRRENKPD</sequence>
<evidence type="ECO:0000313" key="1">
    <source>
        <dbReference type="EMBL" id="EBR0843139.1"/>
    </source>
</evidence>
<proteinExistence type="predicted"/>
<protein>
    <submittedName>
        <fullName evidence="1">Uncharacterized protein</fullName>
    </submittedName>
</protein>
<organism evidence="1">
    <name type="scientific">Salmonella enterica</name>
    <name type="common">Salmonella choleraesuis</name>
    <dbReference type="NCBI Taxonomy" id="28901"/>
    <lineage>
        <taxon>Bacteria</taxon>
        <taxon>Pseudomonadati</taxon>
        <taxon>Pseudomonadota</taxon>
        <taxon>Gammaproteobacteria</taxon>
        <taxon>Enterobacterales</taxon>
        <taxon>Enterobacteriaceae</taxon>
        <taxon>Salmonella</taxon>
    </lineage>
</organism>